<accession>A0A222YZ53</accession>
<evidence type="ECO:0000313" key="1">
    <source>
        <dbReference type="EMBL" id="ASR77193.1"/>
    </source>
</evidence>
<evidence type="ECO:0000313" key="2">
    <source>
        <dbReference type="Proteomes" id="UP000225918"/>
    </source>
</evidence>
<sequence>MTSFETNTIETPAGEYTLNLHYDDTGGIGNPLEEFDHEGMGFALYEGGRYQSMNTLDGPAGDVVQTWLDHGYDDEDIERRFALWQAITGDRSVLVTTEISSDRSTWYRALAVVGYDDRFPEWDRKAALLSTLREFESWARGEVYGYTVQGPDGEHVDSCWGFIGDDSQDYMIEQARDHIDWDAKERLKQANRVGSGFISII</sequence>
<proteinExistence type="predicted"/>
<dbReference type="EMBL" id="MF141539">
    <property type="protein sequence ID" value="ASR77193.1"/>
    <property type="molecule type" value="Genomic_DNA"/>
</dbReference>
<name>A0A222YZ53_9CAUD</name>
<gene>
    <name evidence="1" type="ORF">SEA_MYRADEE_86</name>
</gene>
<dbReference type="Proteomes" id="UP000225918">
    <property type="component" value="Segment"/>
</dbReference>
<reference evidence="2" key="1">
    <citation type="submission" date="2017-05" db="EMBL/GenBank/DDBJ databases">
        <authorList>
            <person name="Song R."/>
            <person name="Chenine A.L."/>
            <person name="Ruprecht R.M."/>
        </authorList>
    </citation>
    <scope>NUCLEOTIDE SEQUENCE [LARGE SCALE GENOMIC DNA]</scope>
</reference>
<protein>
    <submittedName>
        <fullName evidence="1">Uncharacterized protein</fullName>
    </submittedName>
</protein>
<keyword evidence="2" id="KW-1185">Reference proteome</keyword>
<organism evidence="1 2">
    <name type="scientific">Mycobacterium phage MyraDee</name>
    <dbReference type="NCBI Taxonomy" id="2024303"/>
    <lineage>
        <taxon>Viruses</taxon>
        <taxon>Duplodnaviria</taxon>
        <taxon>Heunggongvirae</taxon>
        <taxon>Uroviricota</taxon>
        <taxon>Caudoviricetes</taxon>
        <taxon>Myradeevirus</taxon>
        <taxon>Myradeevirus MyraDee</taxon>
    </lineage>
</organism>